<feature type="domain" description="GGDEF" evidence="4">
    <location>
        <begin position="161"/>
        <end position="292"/>
    </location>
</feature>
<dbReference type="InterPro" id="IPR029787">
    <property type="entry name" value="Nucleotide_cyclase"/>
</dbReference>
<protein>
    <recommendedName>
        <fullName evidence="1">diguanylate cyclase</fullName>
        <ecNumber evidence="1">2.7.7.65</ecNumber>
    </recommendedName>
</protein>
<dbReference type="GO" id="GO:0052621">
    <property type="term" value="F:diguanylate cyclase activity"/>
    <property type="evidence" value="ECO:0007669"/>
    <property type="project" value="UniProtKB-EC"/>
</dbReference>
<evidence type="ECO:0000313" key="6">
    <source>
        <dbReference type="Proteomes" id="UP000316770"/>
    </source>
</evidence>
<accession>A0A518IYR4</accession>
<dbReference type="SUPFAM" id="SSF49879">
    <property type="entry name" value="SMAD/FHA domain"/>
    <property type="match status" value="1"/>
</dbReference>
<dbReference type="Pfam" id="PF00990">
    <property type="entry name" value="GGDEF"/>
    <property type="match status" value="1"/>
</dbReference>
<dbReference type="EC" id="2.7.7.65" evidence="1"/>
<dbReference type="PROSITE" id="PS50887">
    <property type="entry name" value="GGDEF"/>
    <property type="match status" value="1"/>
</dbReference>
<dbReference type="Gene3D" id="3.30.70.270">
    <property type="match status" value="1"/>
</dbReference>
<dbReference type="GO" id="GO:0043709">
    <property type="term" value="P:cell adhesion involved in single-species biofilm formation"/>
    <property type="evidence" value="ECO:0007669"/>
    <property type="project" value="TreeGrafter"/>
</dbReference>
<dbReference type="EMBL" id="CP036318">
    <property type="protein sequence ID" value="QDV58232.1"/>
    <property type="molecule type" value="Genomic_DNA"/>
</dbReference>
<dbReference type="GO" id="GO:0005886">
    <property type="term" value="C:plasma membrane"/>
    <property type="evidence" value="ECO:0007669"/>
    <property type="project" value="TreeGrafter"/>
</dbReference>
<dbReference type="CDD" id="cd01949">
    <property type="entry name" value="GGDEF"/>
    <property type="match status" value="1"/>
</dbReference>
<dbReference type="FunFam" id="3.30.70.270:FF:000001">
    <property type="entry name" value="Diguanylate cyclase domain protein"/>
    <property type="match status" value="1"/>
</dbReference>
<dbReference type="InterPro" id="IPR050469">
    <property type="entry name" value="Diguanylate_Cyclase"/>
</dbReference>
<keyword evidence="6" id="KW-1185">Reference proteome</keyword>
<dbReference type="InterPro" id="IPR000160">
    <property type="entry name" value="GGDEF_dom"/>
</dbReference>
<dbReference type="CDD" id="cd22698">
    <property type="entry name" value="FHA_EspA-like"/>
    <property type="match status" value="1"/>
</dbReference>
<evidence type="ECO:0000259" key="3">
    <source>
        <dbReference type="PROSITE" id="PS50006"/>
    </source>
</evidence>
<dbReference type="Proteomes" id="UP000316770">
    <property type="component" value="Chromosome"/>
</dbReference>
<dbReference type="AlphaFoldDB" id="A0A518IYR4"/>
<comment type="catalytic activity">
    <reaction evidence="2">
        <text>2 GTP = 3',3'-c-di-GMP + 2 diphosphate</text>
        <dbReference type="Rhea" id="RHEA:24898"/>
        <dbReference type="ChEBI" id="CHEBI:33019"/>
        <dbReference type="ChEBI" id="CHEBI:37565"/>
        <dbReference type="ChEBI" id="CHEBI:58805"/>
        <dbReference type="EC" id="2.7.7.65"/>
    </reaction>
</comment>
<dbReference type="Pfam" id="PF00498">
    <property type="entry name" value="FHA"/>
    <property type="match status" value="1"/>
</dbReference>
<dbReference type="SMART" id="SM00240">
    <property type="entry name" value="FHA"/>
    <property type="match status" value="1"/>
</dbReference>
<dbReference type="PROSITE" id="PS50006">
    <property type="entry name" value="FHA_DOMAIN"/>
    <property type="match status" value="1"/>
</dbReference>
<dbReference type="RefSeq" id="WP_145288392.1">
    <property type="nucleotide sequence ID" value="NZ_CP036318.1"/>
</dbReference>
<feature type="domain" description="FHA" evidence="3">
    <location>
        <begin position="44"/>
        <end position="93"/>
    </location>
</feature>
<dbReference type="InterPro" id="IPR000253">
    <property type="entry name" value="FHA_dom"/>
</dbReference>
<dbReference type="Gene3D" id="2.60.200.20">
    <property type="match status" value="1"/>
</dbReference>
<dbReference type="PANTHER" id="PTHR45138">
    <property type="entry name" value="REGULATORY COMPONENTS OF SENSORY TRANSDUCTION SYSTEM"/>
    <property type="match status" value="1"/>
</dbReference>
<dbReference type="InterPro" id="IPR008984">
    <property type="entry name" value="SMAD_FHA_dom_sf"/>
</dbReference>
<gene>
    <name evidence="5" type="primary">pleD_4</name>
    <name evidence="5" type="ORF">Mal33_42500</name>
</gene>
<dbReference type="NCBIfam" id="TIGR00254">
    <property type="entry name" value="GGDEF"/>
    <property type="match status" value="1"/>
</dbReference>
<proteinExistence type="predicted"/>
<dbReference type="PANTHER" id="PTHR45138:SF9">
    <property type="entry name" value="DIGUANYLATE CYCLASE DGCM-RELATED"/>
    <property type="match status" value="1"/>
</dbReference>
<evidence type="ECO:0000259" key="4">
    <source>
        <dbReference type="PROSITE" id="PS50887"/>
    </source>
</evidence>
<sequence>MSMLQEPTLLVDPATQDAVGSQRWLVQIHPLDLDRGPIEIMETIQIGRDSHCSLRLPDHSVSRRHAEIVKQGDHYTIRDLGSTNGVIINGQAVQSHELQTGDRIQLGSRIFRFLADHDLEAQYHETVYSMMTRDGLTGVFNKRYLLESLDREVARCRRYKRPIAVILLDIDHFKSINDTHGHLAGDEVLQQISSRLGDVLRSDEILARFGGEEFAIVIVESNRKNALDVAERCRKACAKEAFKTSAGLLEVTISLGVAAPAVDEIETRAALLDAADKYLYQAKHAGRNQVVG</sequence>
<organism evidence="5 6">
    <name type="scientific">Rosistilla oblonga</name>
    <dbReference type="NCBI Taxonomy" id="2527990"/>
    <lineage>
        <taxon>Bacteria</taxon>
        <taxon>Pseudomonadati</taxon>
        <taxon>Planctomycetota</taxon>
        <taxon>Planctomycetia</taxon>
        <taxon>Pirellulales</taxon>
        <taxon>Pirellulaceae</taxon>
        <taxon>Rosistilla</taxon>
    </lineage>
</organism>
<evidence type="ECO:0000256" key="2">
    <source>
        <dbReference type="ARBA" id="ARBA00034247"/>
    </source>
</evidence>
<reference evidence="5 6" key="1">
    <citation type="submission" date="2019-02" db="EMBL/GenBank/DDBJ databases">
        <title>Deep-cultivation of Planctomycetes and their phenomic and genomic characterization uncovers novel biology.</title>
        <authorList>
            <person name="Wiegand S."/>
            <person name="Jogler M."/>
            <person name="Boedeker C."/>
            <person name="Pinto D."/>
            <person name="Vollmers J."/>
            <person name="Rivas-Marin E."/>
            <person name="Kohn T."/>
            <person name="Peeters S.H."/>
            <person name="Heuer A."/>
            <person name="Rast P."/>
            <person name="Oberbeckmann S."/>
            <person name="Bunk B."/>
            <person name="Jeske O."/>
            <person name="Meyerdierks A."/>
            <person name="Storesund J.E."/>
            <person name="Kallscheuer N."/>
            <person name="Luecker S."/>
            <person name="Lage O.M."/>
            <person name="Pohl T."/>
            <person name="Merkel B.J."/>
            <person name="Hornburger P."/>
            <person name="Mueller R.-W."/>
            <person name="Bruemmer F."/>
            <person name="Labrenz M."/>
            <person name="Spormann A.M."/>
            <person name="Op den Camp H."/>
            <person name="Overmann J."/>
            <person name="Amann R."/>
            <person name="Jetten M.S.M."/>
            <person name="Mascher T."/>
            <person name="Medema M.H."/>
            <person name="Devos D.P."/>
            <person name="Kaster A.-K."/>
            <person name="Ovreas L."/>
            <person name="Rohde M."/>
            <person name="Galperin M.Y."/>
            <person name="Jogler C."/>
        </authorList>
    </citation>
    <scope>NUCLEOTIDE SEQUENCE [LARGE SCALE GENOMIC DNA]</scope>
    <source>
        <strain evidence="5 6">Mal33</strain>
    </source>
</reference>
<dbReference type="SMART" id="SM00267">
    <property type="entry name" value="GGDEF"/>
    <property type="match status" value="1"/>
</dbReference>
<name>A0A518IYR4_9BACT</name>
<dbReference type="InterPro" id="IPR043128">
    <property type="entry name" value="Rev_trsase/Diguanyl_cyclase"/>
</dbReference>
<dbReference type="SUPFAM" id="SSF55073">
    <property type="entry name" value="Nucleotide cyclase"/>
    <property type="match status" value="1"/>
</dbReference>
<evidence type="ECO:0000256" key="1">
    <source>
        <dbReference type="ARBA" id="ARBA00012528"/>
    </source>
</evidence>
<dbReference type="GO" id="GO:1902201">
    <property type="term" value="P:negative regulation of bacterial-type flagellum-dependent cell motility"/>
    <property type="evidence" value="ECO:0007669"/>
    <property type="project" value="TreeGrafter"/>
</dbReference>
<evidence type="ECO:0000313" key="5">
    <source>
        <dbReference type="EMBL" id="QDV58232.1"/>
    </source>
</evidence>